<dbReference type="AlphaFoldDB" id="A0A512NM28"/>
<comment type="caution">
    <text evidence="1">The sequence shown here is derived from an EMBL/GenBank/DDBJ whole genome shotgun (WGS) entry which is preliminary data.</text>
</comment>
<reference evidence="1 2" key="1">
    <citation type="submission" date="2019-07" db="EMBL/GenBank/DDBJ databases">
        <title>Whole genome shotgun sequence of Reyranella soli NBRC 108950.</title>
        <authorList>
            <person name="Hosoyama A."/>
            <person name="Uohara A."/>
            <person name="Ohji S."/>
            <person name="Ichikawa N."/>
        </authorList>
    </citation>
    <scope>NUCLEOTIDE SEQUENCE [LARGE SCALE GENOMIC DNA]</scope>
    <source>
        <strain evidence="1 2">NBRC 108950</strain>
    </source>
</reference>
<dbReference type="EMBL" id="BKAJ01000146">
    <property type="protein sequence ID" value="GEP59982.1"/>
    <property type="molecule type" value="Genomic_DNA"/>
</dbReference>
<dbReference type="InterPro" id="IPR025361">
    <property type="entry name" value="DUF4265"/>
</dbReference>
<protein>
    <recommendedName>
        <fullName evidence="3">DUF4265 domain-containing protein</fullName>
    </recommendedName>
</protein>
<proteinExistence type="predicted"/>
<gene>
    <name evidence="1" type="ORF">RSO01_71480</name>
</gene>
<dbReference type="OrthoDB" id="8617673at2"/>
<sequence length="158" mass="17683">MARRLVKVVFELDSRDWHGHGGELLWAAPVLAEHGGTHFQIENSPFFVTGIGHLDVVKAQPTENSTIYLFEKIVTRGGHSTYMLLAEEQSPKFGIYWSFLEAKGCSYESTHIKLSMGDRLLLSVDVPPSANLLEAYDILKQGEADGTWMFQEGYAHQA</sequence>
<evidence type="ECO:0000313" key="1">
    <source>
        <dbReference type="EMBL" id="GEP59982.1"/>
    </source>
</evidence>
<accession>A0A512NM28</accession>
<evidence type="ECO:0008006" key="3">
    <source>
        <dbReference type="Google" id="ProtNLM"/>
    </source>
</evidence>
<dbReference type="Proteomes" id="UP000321058">
    <property type="component" value="Unassembled WGS sequence"/>
</dbReference>
<name>A0A512NM28_9HYPH</name>
<keyword evidence="2" id="KW-1185">Reference proteome</keyword>
<dbReference type="RefSeq" id="WP_147155352.1">
    <property type="nucleotide sequence ID" value="NZ_BKAJ01000146.1"/>
</dbReference>
<evidence type="ECO:0000313" key="2">
    <source>
        <dbReference type="Proteomes" id="UP000321058"/>
    </source>
</evidence>
<organism evidence="1 2">
    <name type="scientific">Reyranella soli</name>
    <dbReference type="NCBI Taxonomy" id="1230389"/>
    <lineage>
        <taxon>Bacteria</taxon>
        <taxon>Pseudomonadati</taxon>
        <taxon>Pseudomonadota</taxon>
        <taxon>Alphaproteobacteria</taxon>
        <taxon>Hyphomicrobiales</taxon>
        <taxon>Reyranellaceae</taxon>
        <taxon>Reyranella</taxon>
    </lineage>
</organism>
<dbReference type="Pfam" id="PF14085">
    <property type="entry name" value="DUF4265"/>
    <property type="match status" value="1"/>
</dbReference>